<reference evidence="1" key="1">
    <citation type="submission" date="2020-01" db="EMBL/GenBank/DDBJ databases">
        <authorList>
            <person name="Meier V. D."/>
            <person name="Meier V D."/>
        </authorList>
    </citation>
    <scope>NUCLEOTIDE SEQUENCE</scope>
    <source>
        <strain evidence="1">HLG_WM_MAG_02</strain>
    </source>
</reference>
<evidence type="ECO:0000313" key="1">
    <source>
        <dbReference type="EMBL" id="CAA6820011.1"/>
    </source>
</evidence>
<gene>
    <name evidence="1" type="ORF">HELGO_WM19107</name>
</gene>
<dbReference type="InterPro" id="IPR011009">
    <property type="entry name" value="Kinase-like_dom_sf"/>
</dbReference>
<accession>A0A6S6T9L0</accession>
<evidence type="ECO:0008006" key="2">
    <source>
        <dbReference type="Google" id="ProtNLM"/>
    </source>
</evidence>
<dbReference type="SUPFAM" id="SSF56112">
    <property type="entry name" value="Protein kinase-like (PK-like)"/>
    <property type="match status" value="1"/>
</dbReference>
<dbReference type="EMBL" id="CACVAZ010000129">
    <property type="protein sequence ID" value="CAA6820011.1"/>
    <property type="molecule type" value="Genomic_DNA"/>
</dbReference>
<dbReference type="InterPro" id="IPR008266">
    <property type="entry name" value="Tyr_kinase_AS"/>
</dbReference>
<sequence>MSHTLKLMDKKMNTQSKNKSYFSLINNIQEYFNNASNSIHKARNEIKIIKYNNQEFIIKSFKIPHIINKIVYSFFRDSKAKKSYENSVKISNFVPTPIGYIEFKKFGLIHDSYFVSEYFNYDFTIREPLLDENFKNKEKILKLFANFSYQLHQKNIYHLDYSPGNILIKKEENAYIFKIVDINRMQFKTLSMDDRLENFSKLWAKDEDMRIIVKEYAKIINEEEKYCIEKAIYFSQKNKNFKNFKKRLKGKKIND</sequence>
<dbReference type="Pfam" id="PF06293">
    <property type="entry name" value="Kdo"/>
    <property type="match status" value="1"/>
</dbReference>
<dbReference type="GO" id="GO:0004672">
    <property type="term" value="F:protein kinase activity"/>
    <property type="evidence" value="ECO:0007669"/>
    <property type="project" value="InterPro"/>
</dbReference>
<dbReference type="Gene3D" id="1.10.510.10">
    <property type="entry name" value="Transferase(Phosphotransferase) domain 1"/>
    <property type="match status" value="1"/>
</dbReference>
<protein>
    <recommendedName>
        <fullName evidence="2">Protein kinase domain-containing protein</fullName>
    </recommendedName>
</protein>
<proteinExistence type="predicted"/>
<name>A0A6S6T9L0_9BACT</name>
<dbReference type="AlphaFoldDB" id="A0A6S6T9L0"/>
<dbReference type="PROSITE" id="PS00109">
    <property type="entry name" value="PROTEIN_KINASE_TYR"/>
    <property type="match status" value="1"/>
</dbReference>
<organism evidence="1">
    <name type="scientific">uncultured Sulfurovum sp</name>
    <dbReference type="NCBI Taxonomy" id="269237"/>
    <lineage>
        <taxon>Bacteria</taxon>
        <taxon>Pseudomonadati</taxon>
        <taxon>Campylobacterota</taxon>
        <taxon>Epsilonproteobacteria</taxon>
        <taxon>Campylobacterales</taxon>
        <taxon>Sulfurovaceae</taxon>
        <taxon>Sulfurovum</taxon>
        <taxon>environmental samples</taxon>
    </lineage>
</organism>